<dbReference type="PANTHER" id="PTHR11685">
    <property type="entry name" value="RBR FAMILY RING FINGER AND IBR DOMAIN-CONTAINING"/>
    <property type="match status" value="1"/>
</dbReference>
<evidence type="ECO:0000259" key="8">
    <source>
        <dbReference type="PROSITE" id="PS51873"/>
    </source>
</evidence>
<dbReference type="Proteomes" id="UP000663671">
    <property type="component" value="Chromosome 1"/>
</dbReference>
<dbReference type="GO" id="GO:0016567">
    <property type="term" value="P:protein ubiquitination"/>
    <property type="evidence" value="ECO:0007669"/>
    <property type="project" value="InterPro"/>
</dbReference>
<dbReference type="PROSITE" id="PS51873">
    <property type="entry name" value="TRIAD"/>
    <property type="match status" value="1"/>
</dbReference>
<keyword evidence="1" id="KW-0808">Transferase</keyword>
<evidence type="ECO:0000313" key="10">
    <source>
        <dbReference type="Proteomes" id="UP000663671"/>
    </source>
</evidence>
<feature type="domain" description="RING-type" evidence="8">
    <location>
        <begin position="155"/>
        <end position="397"/>
    </location>
</feature>
<evidence type="ECO:0000256" key="5">
    <source>
        <dbReference type="ARBA" id="ARBA00022786"/>
    </source>
</evidence>
<feature type="region of interest" description="Disordered" evidence="7">
    <location>
        <begin position="400"/>
        <end position="441"/>
    </location>
</feature>
<dbReference type="GO" id="GO:0004842">
    <property type="term" value="F:ubiquitin-protein transferase activity"/>
    <property type="evidence" value="ECO:0007669"/>
    <property type="project" value="InterPro"/>
</dbReference>
<evidence type="ECO:0000256" key="7">
    <source>
        <dbReference type="SAM" id="MobiDB-lite"/>
    </source>
</evidence>
<evidence type="ECO:0000256" key="6">
    <source>
        <dbReference type="ARBA" id="ARBA00022833"/>
    </source>
</evidence>
<organism evidence="9 10">
    <name type="scientific">Ajellomyces capsulatus</name>
    <name type="common">Darling's disease fungus</name>
    <name type="synonym">Histoplasma capsulatum</name>
    <dbReference type="NCBI Taxonomy" id="5037"/>
    <lineage>
        <taxon>Eukaryota</taxon>
        <taxon>Fungi</taxon>
        <taxon>Dikarya</taxon>
        <taxon>Ascomycota</taxon>
        <taxon>Pezizomycotina</taxon>
        <taxon>Eurotiomycetes</taxon>
        <taxon>Eurotiomycetidae</taxon>
        <taxon>Onygenales</taxon>
        <taxon>Ajellomycetaceae</taxon>
        <taxon>Histoplasma</taxon>
    </lineage>
</organism>
<evidence type="ECO:0000256" key="1">
    <source>
        <dbReference type="ARBA" id="ARBA00022679"/>
    </source>
</evidence>
<keyword evidence="4" id="KW-0863">Zinc-finger</keyword>
<dbReference type="SUPFAM" id="SSF57850">
    <property type="entry name" value="RING/U-box"/>
    <property type="match status" value="1"/>
</dbReference>
<protein>
    <submittedName>
        <fullName evidence="9">RING finger domain-containing protein</fullName>
    </submittedName>
</protein>
<dbReference type="InterPro" id="IPR031127">
    <property type="entry name" value="E3_UB_ligase_RBR"/>
</dbReference>
<evidence type="ECO:0000256" key="4">
    <source>
        <dbReference type="ARBA" id="ARBA00022771"/>
    </source>
</evidence>
<gene>
    <name evidence="9" type="ORF">I7I51_01772</name>
</gene>
<dbReference type="Gene3D" id="1.20.120.1750">
    <property type="match status" value="1"/>
</dbReference>
<reference evidence="9" key="1">
    <citation type="submission" date="2021-01" db="EMBL/GenBank/DDBJ databases">
        <title>Chromosome-level genome assembly of a human fungal pathogen reveals clustering of transcriptionally co-regulated genes.</title>
        <authorList>
            <person name="Voorhies M."/>
            <person name="Cohen S."/>
            <person name="Shea T.P."/>
            <person name="Petrus S."/>
            <person name="Munoz J.F."/>
            <person name="Poplawski S."/>
            <person name="Goldman W.E."/>
            <person name="Michael T."/>
            <person name="Cuomo C.A."/>
            <person name="Sil A."/>
            <person name="Beyhan S."/>
        </authorList>
    </citation>
    <scope>NUCLEOTIDE SEQUENCE</scope>
    <source>
        <strain evidence="9">WU24</strain>
    </source>
</reference>
<sequence>MGCSNSTQTGEEPDADRIVAKPLDRYQNSRLVTITILPPDFDLETLETTPQTRAPLANKRASTADTGVSPNVFAEDELEFDVAMMEIASDVFAAHLGNPDFAAIYDAPGMFEEEKEFDLAMMELSNEIFMGQYGNQDFVAVVYEPETVREVKVVVVEECSICCQSVSENVILSSPCTSCTSRTCNHCIRKMFISACGDESRMPPRCCGPLNIGAAVPVLTAEELELFKNKHEEWSTANRVYCPVLTCSAFIPYRLFPLEFRPNSTKLAELKLETPSVSLGPTQLQTPSPTAPTSTSLPHPELASIPCPGCSIEICCKCKQLAHKGAQCCEGADELDPELAALLKQWKIKRCPKCRGAVRLMFGCNHVACRCGDQWCWNCTLPIEVCQRNGCFYDGTDYGEEDDDDDDDSDWDEEDNGNENEIGNDERPNQTTPRVRDLDRGGRSRWDDGDYEFGEEPVIHHYDPIDCYHIWTKATTDDVNQSLNYACERCWRDISPWSFLYPEAAELVEYGFISEKSTRDEESQETKLKLFKCNRCSIMLCNDCQAEDTLDKIATRRWEST</sequence>
<name>A0A8A1MFK8_AJECA</name>
<proteinExistence type="predicted"/>
<dbReference type="GO" id="GO:0008270">
    <property type="term" value="F:zinc ion binding"/>
    <property type="evidence" value="ECO:0007669"/>
    <property type="project" value="UniProtKB-KW"/>
</dbReference>
<dbReference type="AlphaFoldDB" id="A0A8A1MFK8"/>
<keyword evidence="6" id="KW-0862">Zinc</keyword>
<feature type="compositionally biased region" description="Low complexity" evidence="7">
    <location>
        <begin position="281"/>
        <end position="297"/>
    </location>
</feature>
<dbReference type="OrthoDB" id="10009520at2759"/>
<evidence type="ECO:0000256" key="3">
    <source>
        <dbReference type="ARBA" id="ARBA00022737"/>
    </source>
</evidence>
<dbReference type="VEuPathDB" id="FungiDB:I7I51_01772"/>
<feature type="region of interest" description="Disordered" evidence="7">
    <location>
        <begin position="278"/>
        <end position="297"/>
    </location>
</feature>
<accession>A0A8A1MFK8</accession>
<evidence type="ECO:0000256" key="2">
    <source>
        <dbReference type="ARBA" id="ARBA00022723"/>
    </source>
</evidence>
<dbReference type="EMBL" id="CP069114">
    <property type="protein sequence ID" value="QSS64701.1"/>
    <property type="molecule type" value="Genomic_DNA"/>
</dbReference>
<evidence type="ECO:0000313" key="9">
    <source>
        <dbReference type="EMBL" id="QSS64701.1"/>
    </source>
</evidence>
<keyword evidence="2" id="KW-0479">Metal-binding</keyword>
<dbReference type="InterPro" id="IPR044066">
    <property type="entry name" value="TRIAD_supradom"/>
</dbReference>
<keyword evidence="3" id="KW-0677">Repeat</keyword>
<feature type="compositionally biased region" description="Acidic residues" evidence="7">
    <location>
        <begin position="400"/>
        <end position="418"/>
    </location>
</feature>
<keyword evidence="5" id="KW-0833">Ubl conjugation pathway</keyword>
<feature type="compositionally biased region" description="Basic and acidic residues" evidence="7">
    <location>
        <begin position="424"/>
        <end position="441"/>
    </location>
</feature>